<dbReference type="AlphaFoldDB" id="A0A7W7QJM5"/>
<reference evidence="1 2" key="1">
    <citation type="submission" date="2020-08" db="EMBL/GenBank/DDBJ databases">
        <title>Genomic Encyclopedia of Type Strains, Phase III (KMG-III): the genomes of soil and plant-associated and newly described type strains.</title>
        <authorList>
            <person name="Whitman W."/>
        </authorList>
    </citation>
    <scope>NUCLEOTIDE SEQUENCE [LARGE SCALE GENOMIC DNA]</scope>
    <source>
        <strain evidence="1 2">CECT 8840</strain>
    </source>
</reference>
<keyword evidence="2" id="KW-1185">Reference proteome</keyword>
<accession>A0A7W7QJM5</accession>
<proteinExistence type="predicted"/>
<protein>
    <submittedName>
        <fullName evidence="1">Uncharacterized protein</fullName>
    </submittedName>
</protein>
<sequence length="254" mass="26706">MRDIRISDEVALVLTAEKVNALRTGPDPGVTQCVTCEGQADADAEPVSVLVVRHPTPGDGTIFNVLFAHAACAPSTVTDSEVVFDLAAMMERMRLIPTVSADDEGPVAAGLLMEPMFPDVEKAEAPANAYLAAFLRHGLPLLSLHDIDDLTPVRGWRAVITPGERPRLLRATITCDSAEPGRGPLIVAADAPIVVDQGWLRIVSASGAIRLYAGLLGIGRSSDRDLMTVVRAIGTAARQGNLCGGLIDAVLIGT</sequence>
<gene>
    <name evidence="1" type="ORF">FHS44_001930</name>
</gene>
<name>A0A7W7QJM5_9ACTN</name>
<dbReference type="EMBL" id="JACHJP010000002">
    <property type="protein sequence ID" value="MBB4914845.1"/>
    <property type="molecule type" value="Genomic_DNA"/>
</dbReference>
<organism evidence="1 2">
    <name type="scientific">Streptosporangium saharense</name>
    <dbReference type="NCBI Taxonomy" id="1706840"/>
    <lineage>
        <taxon>Bacteria</taxon>
        <taxon>Bacillati</taxon>
        <taxon>Actinomycetota</taxon>
        <taxon>Actinomycetes</taxon>
        <taxon>Streptosporangiales</taxon>
        <taxon>Streptosporangiaceae</taxon>
        <taxon>Streptosporangium</taxon>
    </lineage>
</organism>
<evidence type="ECO:0000313" key="1">
    <source>
        <dbReference type="EMBL" id="MBB4914845.1"/>
    </source>
</evidence>
<dbReference type="Proteomes" id="UP000552644">
    <property type="component" value="Unassembled WGS sequence"/>
</dbReference>
<evidence type="ECO:0000313" key="2">
    <source>
        <dbReference type="Proteomes" id="UP000552644"/>
    </source>
</evidence>
<comment type="caution">
    <text evidence="1">The sequence shown here is derived from an EMBL/GenBank/DDBJ whole genome shotgun (WGS) entry which is preliminary data.</text>
</comment>
<dbReference type="RefSeq" id="WP_184713592.1">
    <property type="nucleotide sequence ID" value="NZ_JACHJP010000002.1"/>
</dbReference>